<protein>
    <submittedName>
        <fullName evidence="3">Sema domain-containing protein</fullName>
    </submittedName>
</protein>
<sequence length="57" mass="6043">MIANDATSSAVVFVGTGPSGNPVLYVGTTFVRGPVSIMVIKAIRKKNACLFYSKDHL</sequence>
<dbReference type="WBParaSite" id="ACOC_0001251001-mRNA-1">
    <property type="protein sequence ID" value="ACOC_0001251001-mRNA-1"/>
    <property type="gene ID" value="ACOC_0001251001"/>
</dbReference>
<keyword evidence="2" id="KW-1185">Reference proteome</keyword>
<name>A0A0R3Q0P5_ANGCS</name>
<proteinExistence type="predicted"/>
<dbReference type="Proteomes" id="UP000267027">
    <property type="component" value="Unassembled WGS sequence"/>
</dbReference>
<evidence type="ECO:0000313" key="2">
    <source>
        <dbReference type="Proteomes" id="UP000267027"/>
    </source>
</evidence>
<evidence type="ECO:0000313" key="3">
    <source>
        <dbReference type="WBParaSite" id="ACOC_0001251001-mRNA-1"/>
    </source>
</evidence>
<reference evidence="1 2" key="2">
    <citation type="submission" date="2018-11" db="EMBL/GenBank/DDBJ databases">
        <authorList>
            <consortium name="Pathogen Informatics"/>
        </authorList>
    </citation>
    <scope>NUCLEOTIDE SEQUENCE [LARGE SCALE GENOMIC DNA]</scope>
    <source>
        <strain evidence="1 2">Costa Rica</strain>
    </source>
</reference>
<dbReference type="EMBL" id="UYYA01005071">
    <property type="protein sequence ID" value="VDM64096.1"/>
    <property type="molecule type" value="Genomic_DNA"/>
</dbReference>
<reference evidence="3" key="1">
    <citation type="submission" date="2017-02" db="UniProtKB">
        <authorList>
            <consortium name="WormBaseParasite"/>
        </authorList>
    </citation>
    <scope>IDENTIFICATION</scope>
</reference>
<organism evidence="3">
    <name type="scientific">Angiostrongylus costaricensis</name>
    <name type="common">Nematode worm</name>
    <dbReference type="NCBI Taxonomy" id="334426"/>
    <lineage>
        <taxon>Eukaryota</taxon>
        <taxon>Metazoa</taxon>
        <taxon>Ecdysozoa</taxon>
        <taxon>Nematoda</taxon>
        <taxon>Chromadorea</taxon>
        <taxon>Rhabditida</taxon>
        <taxon>Rhabditina</taxon>
        <taxon>Rhabditomorpha</taxon>
        <taxon>Strongyloidea</taxon>
        <taxon>Metastrongylidae</taxon>
        <taxon>Angiostrongylus</taxon>
    </lineage>
</organism>
<dbReference type="OrthoDB" id="125363at2759"/>
<gene>
    <name evidence="1" type="ORF">ACOC_LOCUS12511</name>
</gene>
<dbReference type="AlphaFoldDB" id="A0A0R3Q0P5"/>
<evidence type="ECO:0000313" key="1">
    <source>
        <dbReference type="EMBL" id="VDM64096.1"/>
    </source>
</evidence>
<accession>A0A0R3Q0P5</accession>